<name>A0ABP0L2R9_9DINO</name>
<keyword evidence="3" id="KW-1185">Reference proteome</keyword>
<accession>A0ABP0L2R9</accession>
<dbReference type="PANTHER" id="PTHR47938:SF35">
    <property type="entry name" value="PENTATRICOPEPTIDE REPEAT-CONTAINING PROTEIN 4, MITOCHONDRIAL-RELATED"/>
    <property type="match status" value="1"/>
</dbReference>
<dbReference type="PANTHER" id="PTHR47938">
    <property type="entry name" value="RESPIRATORY COMPLEX I CHAPERONE (CIA84), PUTATIVE (AFU_ORTHOLOGUE AFUA_2G06020)-RELATED"/>
    <property type="match status" value="1"/>
</dbReference>
<dbReference type="NCBIfam" id="TIGR00756">
    <property type="entry name" value="PPR"/>
    <property type="match status" value="1"/>
</dbReference>
<proteinExistence type="predicted"/>
<sequence>MDRADGRQIYVKRLVQLREQKKWAEALDLLGLLHLRRLEANVICRGAALSCCERAKRWRWGMQLLDSGAFSVISLNSGVSGCGRALAWQMALELLKRHAGRGAEGLPSWNAAASGLVGGRTWRLAQGLLGEMMGDGPQPDLISFGSVMRGPLSAWPEASALLDEARWRQLQPGMHLFNAAIICLGEGAAWEQVLHLFTGLDAPDAATRHAAISAAANSAATRAAVALVAPAVDVVGVTAALGALDGQWLLAFELLLELRAAQGRLDSQCCGSAVGAVGRWEMALQLLTLGRSWEIPPDLISCNRVLSVLEQQEQWRVSSQLLSGLDETDLVSLNELLRAFEKARQWQKAFEQMCSMRVRRNDIDDISCVALLGACEKVALWRHALQVLPPGANIAQLNTAFASCEKGRRWEEALGLLRSMRRQRVAPDARSLVSVSCACAGARQWEAAWSCLQEVGTNGRSKRSNHSLILAYEALLAALAVPPLDAAHAQLAAQLEFFLALEGLSSLHSWRCSV</sequence>
<feature type="repeat" description="PPR" evidence="1">
    <location>
        <begin position="393"/>
        <end position="427"/>
    </location>
</feature>
<reference evidence="2 3" key="1">
    <citation type="submission" date="2024-02" db="EMBL/GenBank/DDBJ databases">
        <authorList>
            <person name="Chen Y."/>
            <person name="Shah S."/>
            <person name="Dougan E. K."/>
            <person name="Thang M."/>
            <person name="Chan C."/>
        </authorList>
    </citation>
    <scope>NUCLEOTIDE SEQUENCE [LARGE SCALE GENOMIC DNA]</scope>
</reference>
<dbReference type="InterPro" id="IPR011990">
    <property type="entry name" value="TPR-like_helical_dom_sf"/>
</dbReference>
<comment type="caution">
    <text evidence="2">The sequence shown here is derived from an EMBL/GenBank/DDBJ whole genome shotgun (WGS) entry which is preliminary data.</text>
</comment>
<evidence type="ECO:0000313" key="2">
    <source>
        <dbReference type="EMBL" id="CAK9033390.1"/>
    </source>
</evidence>
<dbReference type="InterPro" id="IPR002885">
    <property type="entry name" value="PPR_rpt"/>
</dbReference>
<dbReference type="Proteomes" id="UP001642484">
    <property type="component" value="Unassembled WGS sequence"/>
</dbReference>
<dbReference type="Pfam" id="PF01535">
    <property type="entry name" value="PPR"/>
    <property type="match status" value="1"/>
</dbReference>
<dbReference type="PROSITE" id="PS51375">
    <property type="entry name" value="PPR"/>
    <property type="match status" value="1"/>
</dbReference>
<evidence type="ECO:0000256" key="1">
    <source>
        <dbReference type="PROSITE-ProRule" id="PRU00708"/>
    </source>
</evidence>
<organism evidence="2 3">
    <name type="scientific">Durusdinium trenchii</name>
    <dbReference type="NCBI Taxonomy" id="1381693"/>
    <lineage>
        <taxon>Eukaryota</taxon>
        <taxon>Sar</taxon>
        <taxon>Alveolata</taxon>
        <taxon>Dinophyceae</taxon>
        <taxon>Suessiales</taxon>
        <taxon>Symbiodiniaceae</taxon>
        <taxon>Durusdinium</taxon>
    </lineage>
</organism>
<evidence type="ECO:0000313" key="3">
    <source>
        <dbReference type="Proteomes" id="UP001642484"/>
    </source>
</evidence>
<evidence type="ECO:0008006" key="4">
    <source>
        <dbReference type="Google" id="ProtNLM"/>
    </source>
</evidence>
<gene>
    <name evidence="2" type="ORF">CCMP2556_LOCUS19061</name>
</gene>
<dbReference type="EMBL" id="CAXAMN010011001">
    <property type="protein sequence ID" value="CAK9033390.1"/>
    <property type="molecule type" value="Genomic_DNA"/>
</dbReference>
<dbReference type="Gene3D" id="1.25.40.10">
    <property type="entry name" value="Tetratricopeptide repeat domain"/>
    <property type="match status" value="3"/>
</dbReference>
<protein>
    <recommendedName>
        <fullName evidence="4">Pentatricopeptide repeat-containing protein, chloroplastic</fullName>
    </recommendedName>
</protein>